<evidence type="ECO:0000313" key="1">
    <source>
        <dbReference type="EMBL" id="OQZ91109.1"/>
    </source>
</evidence>
<evidence type="ECO:0008006" key="3">
    <source>
        <dbReference type="Google" id="ProtNLM"/>
    </source>
</evidence>
<sequence>MVVDLAARRPHISAGIALASAAVIAAGPMTQHLPKFDVAQHLPEVSVSEINLTDASESMMDLFSSVESQLASLASGAPAAAVPAAALTDFLNPAMLPLPAATWVNLFQNAGANLQTDVGLWQADPFPIGQQMLANWAQYGIDYITPYKTAATGAVSLLKANKNGTPGLFFKSLHNAWSMYLTGNIRGAEQQLYLALVQNPLSSVALPLEQTLKFLPQIPQNFTNLVNGMVGSSVDYTSSLTTVGLVGLGVLAQPFGALSTGLQHVSDAYNAGNLPAMLGYAVDIPGEIANSVINGTVNASGSHYGLLTPQDGLLTTFTNVIPQTLAKQIVSPNAQNLSTGGSLAVSGQQLVNALTTGWPDWTPAINAVSGELTAWLQQIPSVVSNLPTILGGALGSLAAHIGLIVANLLKLL</sequence>
<comment type="caution">
    <text evidence="1">The sequence shown here is derived from an EMBL/GenBank/DDBJ whole genome shotgun (WGS) entry which is preliminary data.</text>
</comment>
<proteinExistence type="predicted"/>
<dbReference type="EMBL" id="MVHD01000012">
    <property type="protein sequence ID" value="OQZ91109.1"/>
    <property type="molecule type" value="Genomic_DNA"/>
</dbReference>
<gene>
    <name evidence="1" type="ORF">BST11_09700</name>
</gene>
<keyword evidence="2" id="KW-1185">Reference proteome</keyword>
<dbReference type="Proteomes" id="UP000192319">
    <property type="component" value="Unassembled WGS sequence"/>
</dbReference>
<reference evidence="1 2" key="1">
    <citation type="submission" date="2017-02" db="EMBL/GenBank/DDBJ databases">
        <title>The new phylogeny of genus Mycobacterium.</title>
        <authorList>
            <person name="Tortoli E."/>
            <person name="Trovato A."/>
            <person name="Cirillo D.M."/>
        </authorList>
    </citation>
    <scope>NUCLEOTIDE SEQUENCE [LARGE SCALE GENOMIC DNA]</scope>
    <source>
        <strain evidence="1 2">DSM 45230</strain>
    </source>
</reference>
<accession>A0ABX3RAZ3</accession>
<name>A0ABX3RAZ3_9MYCO</name>
<organism evidence="1 2">
    <name type="scientific">Mycobacterium alsense</name>
    <dbReference type="NCBI Taxonomy" id="324058"/>
    <lineage>
        <taxon>Bacteria</taxon>
        <taxon>Bacillati</taxon>
        <taxon>Actinomycetota</taxon>
        <taxon>Actinomycetes</taxon>
        <taxon>Mycobacteriales</taxon>
        <taxon>Mycobacteriaceae</taxon>
        <taxon>Mycobacterium</taxon>
    </lineage>
</organism>
<evidence type="ECO:0000313" key="2">
    <source>
        <dbReference type="Proteomes" id="UP000192319"/>
    </source>
</evidence>
<protein>
    <recommendedName>
        <fullName evidence="3">PE-PGRS family protein</fullName>
    </recommendedName>
</protein>